<feature type="compositionally biased region" description="Polar residues" evidence="5">
    <location>
        <begin position="14"/>
        <end position="26"/>
    </location>
</feature>
<evidence type="ECO:0000256" key="3">
    <source>
        <dbReference type="ARBA" id="ARBA00022554"/>
    </source>
</evidence>
<feature type="region of interest" description="Disordered" evidence="5">
    <location>
        <begin position="1"/>
        <end position="26"/>
    </location>
</feature>
<proteinExistence type="inferred from homology"/>
<evidence type="ECO:0000313" key="8">
    <source>
        <dbReference type="EnsemblPlants" id="AET2Gv20354800.9"/>
    </source>
</evidence>
<dbReference type="PANTHER" id="PTHR10426">
    <property type="entry name" value="STRICTOSIDINE SYNTHASE-RELATED"/>
    <property type="match status" value="1"/>
</dbReference>
<evidence type="ECO:0000256" key="4">
    <source>
        <dbReference type="ARBA" id="ARBA00023180"/>
    </source>
</evidence>
<dbReference type="Pfam" id="PF20067">
    <property type="entry name" value="SSL_N"/>
    <property type="match status" value="1"/>
</dbReference>
<name>A0A453B401_AEGTS</name>
<keyword evidence="4" id="KW-0325">Glycoprotein</keyword>
<reference evidence="9" key="2">
    <citation type="journal article" date="2017" name="Nat. Plants">
        <title>The Aegilops tauschii genome reveals multiple impacts of transposons.</title>
        <authorList>
            <person name="Zhao G."/>
            <person name="Zou C."/>
            <person name="Li K."/>
            <person name="Wang K."/>
            <person name="Li T."/>
            <person name="Gao L."/>
            <person name="Zhang X."/>
            <person name="Wang H."/>
            <person name="Yang Z."/>
            <person name="Liu X."/>
            <person name="Jiang W."/>
            <person name="Mao L."/>
            <person name="Kong X."/>
            <person name="Jiao Y."/>
            <person name="Jia J."/>
        </authorList>
    </citation>
    <scope>NUCLEOTIDE SEQUENCE [LARGE SCALE GENOMIC DNA]</scope>
    <source>
        <strain evidence="9">cv. AL8/78</strain>
    </source>
</reference>
<evidence type="ECO:0000256" key="2">
    <source>
        <dbReference type="ARBA" id="ARBA00009191"/>
    </source>
</evidence>
<dbReference type="Proteomes" id="UP000015105">
    <property type="component" value="Chromosome 2D"/>
</dbReference>
<protein>
    <recommendedName>
        <fullName evidence="7">Strictosidine synthase conserved region domain-containing protein</fullName>
    </recommendedName>
</protein>
<reference evidence="9" key="1">
    <citation type="journal article" date="2014" name="Science">
        <title>Ancient hybridizations among the ancestral genomes of bread wheat.</title>
        <authorList>
            <consortium name="International Wheat Genome Sequencing Consortium,"/>
            <person name="Marcussen T."/>
            <person name="Sandve S.R."/>
            <person name="Heier L."/>
            <person name="Spannagl M."/>
            <person name="Pfeifer M."/>
            <person name="Jakobsen K.S."/>
            <person name="Wulff B.B."/>
            <person name="Steuernagel B."/>
            <person name="Mayer K.F."/>
            <person name="Olsen O.A."/>
        </authorList>
    </citation>
    <scope>NUCLEOTIDE SEQUENCE [LARGE SCALE GENOMIC DNA]</scope>
    <source>
        <strain evidence="9">cv. AL8/78</strain>
    </source>
</reference>
<organism evidence="8 9">
    <name type="scientific">Aegilops tauschii subsp. strangulata</name>
    <name type="common">Goatgrass</name>
    <dbReference type="NCBI Taxonomy" id="200361"/>
    <lineage>
        <taxon>Eukaryota</taxon>
        <taxon>Viridiplantae</taxon>
        <taxon>Streptophyta</taxon>
        <taxon>Embryophyta</taxon>
        <taxon>Tracheophyta</taxon>
        <taxon>Spermatophyta</taxon>
        <taxon>Magnoliopsida</taxon>
        <taxon>Liliopsida</taxon>
        <taxon>Poales</taxon>
        <taxon>Poaceae</taxon>
        <taxon>BOP clade</taxon>
        <taxon>Pooideae</taxon>
        <taxon>Triticodae</taxon>
        <taxon>Triticeae</taxon>
        <taxon>Triticinae</taxon>
        <taxon>Aegilops</taxon>
    </lineage>
</organism>
<keyword evidence="6" id="KW-0812">Transmembrane</keyword>
<dbReference type="InterPro" id="IPR011042">
    <property type="entry name" value="6-blade_b-propeller_TolB-like"/>
</dbReference>
<dbReference type="FunFam" id="2.120.10.30:FF:000066">
    <property type="entry name" value="ABC transporter permease protein"/>
    <property type="match status" value="1"/>
</dbReference>
<reference evidence="8" key="5">
    <citation type="journal article" date="2021" name="G3 (Bethesda)">
        <title>Aegilops tauschii genome assembly Aet v5.0 features greater sequence contiguity and improved annotation.</title>
        <authorList>
            <person name="Wang L."/>
            <person name="Zhu T."/>
            <person name="Rodriguez J.C."/>
            <person name="Deal K.R."/>
            <person name="Dubcovsky J."/>
            <person name="McGuire P.E."/>
            <person name="Lux T."/>
            <person name="Spannagl M."/>
            <person name="Mayer K.F.X."/>
            <person name="Baldrich P."/>
            <person name="Meyers B.C."/>
            <person name="Huo N."/>
            <person name="Gu Y.Q."/>
            <person name="Zhou H."/>
            <person name="Devos K.M."/>
            <person name="Bennetzen J.L."/>
            <person name="Unver T."/>
            <person name="Budak H."/>
            <person name="Gulick P.J."/>
            <person name="Galiba G."/>
            <person name="Kalapos B."/>
            <person name="Nelson D.R."/>
            <person name="Li P."/>
            <person name="You F.M."/>
            <person name="Luo M.C."/>
            <person name="Dvorak J."/>
        </authorList>
    </citation>
    <scope>NUCLEOTIDE SEQUENCE [LARGE SCALE GENOMIC DNA]</scope>
    <source>
        <strain evidence="8">cv. AL8/78</strain>
    </source>
</reference>
<keyword evidence="6" id="KW-1133">Transmembrane helix</keyword>
<dbReference type="EnsemblPlants" id="AET2Gv20354800.9">
    <property type="protein sequence ID" value="AET2Gv20354800.9"/>
    <property type="gene ID" value="AET2Gv20354800"/>
</dbReference>
<dbReference type="SUPFAM" id="SSF63829">
    <property type="entry name" value="Calcium-dependent phosphotriesterase"/>
    <property type="match status" value="1"/>
</dbReference>
<keyword evidence="9" id="KW-1185">Reference proteome</keyword>
<dbReference type="InterPro" id="IPR018119">
    <property type="entry name" value="Strictosidine_synth_cons-reg"/>
</dbReference>
<evidence type="ECO:0000256" key="1">
    <source>
        <dbReference type="ARBA" id="ARBA00004116"/>
    </source>
</evidence>
<dbReference type="GO" id="GO:0012505">
    <property type="term" value="C:endomembrane system"/>
    <property type="evidence" value="ECO:0007669"/>
    <property type="project" value="TreeGrafter"/>
</dbReference>
<dbReference type="Gramene" id="AET2Gv20354800.9">
    <property type="protein sequence ID" value="AET2Gv20354800.9"/>
    <property type="gene ID" value="AET2Gv20354800"/>
</dbReference>
<evidence type="ECO:0000256" key="5">
    <source>
        <dbReference type="SAM" id="MobiDB-lite"/>
    </source>
</evidence>
<feature type="compositionally biased region" description="Basic residues" evidence="5">
    <location>
        <begin position="1"/>
        <end position="12"/>
    </location>
</feature>
<dbReference type="Gene3D" id="2.120.10.30">
    <property type="entry name" value="TolB, C-terminal domain"/>
    <property type="match status" value="1"/>
</dbReference>
<dbReference type="AlphaFoldDB" id="A0A453B401"/>
<sequence length="424" mass="45328">MTHPATQRRKPRSLSAQDKYSSTGTALVQHSIQPRPVLPTSTTRSPQLRYSLQCCLVMALGGLFGTAAVAVVVSLAVHVALNCPIQPVPSPPPPAARYPPNNLLQGLEKLGEGQLSAPEDVYVDAAAGGTLYTATRDGWLQRMHPNGSWEQWRFVGGTGLLGIAPSADGSVLVCDADKGLLRVEEGRVTILASTVGGSTIRFADEAIEASDGTVYFSDASTRFGFDRWFHAYVESQPTGRLLKYDPRTGKASVALDNLAFANGVALSRDEAFVIVCETGRFKCTRLWLKGDKAGQAETFVDDLPGSPDNIQLAPDGSFWVALIQRSPWLDLVMRWTFTKRVVASFPALLDAVHAAGKGAMVAQVSEDGEVLRVLDDSEGKVINFITSVTEFNGDLFFGSLATNFVGKLSLAKVAQAQGQAAASS</sequence>
<evidence type="ECO:0000313" key="9">
    <source>
        <dbReference type="Proteomes" id="UP000015105"/>
    </source>
</evidence>
<evidence type="ECO:0000256" key="6">
    <source>
        <dbReference type="SAM" id="Phobius"/>
    </source>
</evidence>
<dbReference type="STRING" id="200361.A0A453B401"/>
<comment type="subcellular location">
    <subcellularLocation>
        <location evidence="1">Vacuole</location>
    </subcellularLocation>
</comment>
<keyword evidence="6" id="KW-0472">Membrane</keyword>
<accession>A0A453B401</accession>
<dbReference type="PANTHER" id="PTHR10426:SF68">
    <property type="entry name" value="OS07G0614000 PROTEIN"/>
    <property type="match status" value="1"/>
</dbReference>
<dbReference type="Pfam" id="PF03088">
    <property type="entry name" value="Str_synth"/>
    <property type="match status" value="1"/>
</dbReference>
<reference evidence="8" key="4">
    <citation type="submission" date="2019-03" db="UniProtKB">
        <authorList>
            <consortium name="EnsemblPlants"/>
        </authorList>
    </citation>
    <scope>IDENTIFICATION</scope>
</reference>
<dbReference type="GO" id="GO:0005773">
    <property type="term" value="C:vacuole"/>
    <property type="evidence" value="ECO:0007669"/>
    <property type="project" value="UniProtKB-SubCell"/>
</dbReference>
<evidence type="ECO:0000259" key="7">
    <source>
        <dbReference type="Pfam" id="PF03088"/>
    </source>
</evidence>
<keyword evidence="3" id="KW-0926">Vacuole</keyword>
<feature type="domain" description="Strictosidine synthase conserved region" evidence="7">
    <location>
        <begin position="207"/>
        <end position="290"/>
    </location>
</feature>
<feature type="transmembrane region" description="Helical" evidence="6">
    <location>
        <begin position="54"/>
        <end position="81"/>
    </location>
</feature>
<dbReference type="GO" id="GO:0016787">
    <property type="term" value="F:hydrolase activity"/>
    <property type="evidence" value="ECO:0007669"/>
    <property type="project" value="TreeGrafter"/>
</dbReference>
<reference evidence="8" key="3">
    <citation type="journal article" date="2017" name="Nature">
        <title>Genome sequence of the progenitor of the wheat D genome Aegilops tauschii.</title>
        <authorList>
            <person name="Luo M.C."/>
            <person name="Gu Y.Q."/>
            <person name="Puiu D."/>
            <person name="Wang H."/>
            <person name="Twardziok S.O."/>
            <person name="Deal K.R."/>
            <person name="Huo N."/>
            <person name="Zhu T."/>
            <person name="Wang L."/>
            <person name="Wang Y."/>
            <person name="McGuire P.E."/>
            <person name="Liu S."/>
            <person name="Long H."/>
            <person name="Ramasamy R.K."/>
            <person name="Rodriguez J.C."/>
            <person name="Van S.L."/>
            <person name="Yuan L."/>
            <person name="Wang Z."/>
            <person name="Xia Z."/>
            <person name="Xiao L."/>
            <person name="Anderson O.D."/>
            <person name="Ouyang S."/>
            <person name="Liang Y."/>
            <person name="Zimin A.V."/>
            <person name="Pertea G."/>
            <person name="Qi P."/>
            <person name="Bennetzen J.L."/>
            <person name="Dai X."/>
            <person name="Dawson M.W."/>
            <person name="Muller H.G."/>
            <person name="Kugler K."/>
            <person name="Rivarola-Duarte L."/>
            <person name="Spannagl M."/>
            <person name="Mayer K.F.X."/>
            <person name="Lu F.H."/>
            <person name="Bevan M.W."/>
            <person name="Leroy P."/>
            <person name="Li P."/>
            <person name="You F.M."/>
            <person name="Sun Q."/>
            <person name="Liu Z."/>
            <person name="Lyons E."/>
            <person name="Wicker T."/>
            <person name="Salzberg S.L."/>
            <person name="Devos K.M."/>
            <person name="Dvorak J."/>
        </authorList>
    </citation>
    <scope>NUCLEOTIDE SEQUENCE [LARGE SCALE GENOMIC DNA]</scope>
    <source>
        <strain evidence="8">cv. AL8/78</strain>
    </source>
</reference>
<comment type="similarity">
    <text evidence="2">Belongs to the strictosidine synthase family.</text>
</comment>